<gene>
    <name evidence="1" type="ORF">FGIG_01113</name>
</gene>
<name>A0A504Y5R3_FASGI</name>
<evidence type="ECO:0000313" key="2">
    <source>
        <dbReference type="Proteomes" id="UP000316759"/>
    </source>
</evidence>
<accession>A0A504Y5R3</accession>
<proteinExistence type="predicted"/>
<comment type="caution">
    <text evidence="1">The sequence shown here is derived from an EMBL/GenBank/DDBJ whole genome shotgun (WGS) entry which is preliminary data.</text>
</comment>
<organism evidence="1 2">
    <name type="scientific">Fasciola gigantica</name>
    <name type="common">Giant liver fluke</name>
    <dbReference type="NCBI Taxonomy" id="46835"/>
    <lineage>
        <taxon>Eukaryota</taxon>
        <taxon>Metazoa</taxon>
        <taxon>Spiralia</taxon>
        <taxon>Lophotrochozoa</taxon>
        <taxon>Platyhelminthes</taxon>
        <taxon>Trematoda</taxon>
        <taxon>Digenea</taxon>
        <taxon>Plagiorchiida</taxon>
        <taxon>Echinostomata</taxon>
        <taxon>Echinostomatoidea</taxon>
        <taxon>Fasciolidae</taxon>
        <taxon>Fasciola</taxon>
    </lineage>
</organism>
<evidence type="ECO:0000313" key="1">
    <source>
        <dbReference type="EMBL" id="TPP56792.1"/>
    </source>
</evidence>
<reference evidence="1 2" key="1">
    <citation type="submission" date="2019-04" db="EMBL/GenBank/DDBJ databases">
        <title>Annotation for the trematode Fasciola gigantica.</title>
        <authorList>
            <person name="Choi Y.-J."/>
        </authorList>
    </citation>
    <scope>NUCLEOTIDE SEQUENCE [LARGE SCALE GENOMIC DNA]</scope>
    <source>
        <strain evidence="1">Uganda_cow_1</strain>
    </source>
</reference>
<protein>
    <submittedName>
        <fullName evidence="1">Uncharacterized protein</fullName>
    </submittedName>
</protein>
<dbReference type="EMBL" id="SUNJ01014066">
    <property type="protein sequence ID" value="TPP56792.1"/>
    <property type="molecule type" value="Genomic_DNA"/>
</dbReference>
<dbReference type="Proteomes" id="UP000316759">
    <property type="component" value="Unassembled WGS sequence"/>
</dbReference>
<dbReference type="AlphaFoldDB" id="A0A504Y5R3"/>
<sequence length="118" mass="12767">MTYCGINVRAISRKFIALVNDPREQTSDTASFQSILNVAAPGCLTRATTEVTVNGVHLRALVYTVSSESFFSSTLLVNITVISNYVSTKYLRPQLNRPAPTADVVTQSSNKNNVGIIG</sequence>
<keyword evidence="2" id="KW-1185">Reference proteome</keyword>